<keyword evidence="2" id="KW-1185">Reference proteome</keyword>
<dbReference type="RefSeq" id="WP_196493857.1">
    <property type="nucleotide sequence ID" value="NZ_WOCA01000017.1"/>
</dbReference>
<proteinExistence type="predicted"/>
<dbReference type="Proteomes" id="UP000469125">
    <property type="component" value="Unassembled WGS sequence"/>
</dbReference>
<dbReference type="AlphaFoldDB" id="A0A6N8FPN2"/>
<evidence type="ECO:0008006" key="3">
    <source>
        <dbReference type="Google" id="ProtNLM"/>
    </source>
</evidence>
<organism evidence="1 2">
    <name type="scientific">Ornithinibacillus caprae</name>
    <dbReference type="NCBI Taxonomy" id="2678566"/>
    <lineage>
        <taxon>Bacteria</taxon>
        <taxon>Bacillati</taxon>
        <taxon>Bacillota</taxon>
        <taxon>Bacilli</taxon>
        <taxon>Bacillales</taxon>
        <taxon>Bacillaceae</taxon>
        <taxon>Ornithinibacillus</taxon>
    </lineage>
</organism>
<evidence type="ECO:0000313" key="1">
    <source>
        <dbReference type="EMBL" id="MUK90117.1"/>
    </source>
</evidence>
<accession>A0A6N8FPN2</accession>
<dbReference type="EMBL" id="WOCA01000017">
    <property type="protein sequence ID" value="MUK90117.1"/>
    <property type="molecule type" value="Genomic_DNA"/>
</dbReference>
<evidence type="ECO:0000313" key="2">
    <source>
        <dbReference type="Proteomes" id="UP000469125"/>
    </source>
</evidence>
<sequence>MKSIIWKMNKKIILLIPILFIATGCSDVFQLSPSEKVKSYGENYEIIGNEKEELLQDVSETIFEHGDRSNSQAQEHHIPALDVRETFSVPEGRYQITGNITGNVYIHDDKGVLVYHNIVGSPYGVPAITLDIKDTYTITVDGFDQVAVIPIETQIQTELTAGIWEVGMDIEAGDYIITGPHGGIGYVQILDTNDEAKVYEVFGGDFSSSNSHIQLKEGQIIRIIGISTVYFRAE</sequence>
<reference evidence="1 2" key="1">
    <citation type="submission" date="2019-11" db="EMBL/GenBank/DDBJ databases">
        <authorList>
            <person name="Li X."/>
        </authorList>
    </citation>
    <scope>NUCLEOTIDE SEQUENCE [LARGE SCALE GENOMIC DNA]</scope>
    <source>
        <strain evidence="1 2">L9</strain>
    </source>
</reference>
<dbReference type="PROSITE" id="PS51257">
    <property type="entry name" value="PROKAR_LIPOPROTEIN"/>
    <property type="match status" value="1"/>
</dbReference>
<comment type="caution">
    <text evidence="1">The sequence shown here is derived from an EMBL/GenBank/DDBJ whole genome shotgun (WGS) entry which is preliminary data.</text>
</comment>
<protein>
    <recommendedName>
        <fullName evidence="3">Lipoprotein</fullName>
    </recommendedName>
</protein>
<gene>
    <name evidence="1" type="ORF">GMD78_17225</name>
</gene>
<name>A0A6N8FPN2_9BACI</name>